<dbReference type="InterPro" id="IPR013525">
    <property type="entry name" value="ABC2_TM"/>
</dbReference>
<feature type="domain" description="ABC transmembrane type-2" evidence="6">
    <location>
        <begin position="32"/>
        <end position="267"/>
    </location>
</feature>
<dbReference type="InterPro" id="IPR047817">
    <property type="entry name" value="ABC2_TM_bact-type"/>
</dbReference>
<evidence type="ECO:0000256" key="4">
    <source>
        <dbReference type="ARBA" id="ARBA00023136"/>
    </source>
</evidence>
<gene>
    <name evidence="7" type="ORF">ACG5V6_24135</name>
</gene>
<name>A0ABW7HZI5_9ACTN</name>
<proteinExistence type="predicted"/>
<evidence type="ECO:0000256" key="5">
    <source>
        <dbReference type="SAM" id="Phobius"/>
    </source>
</evidence>
<dbReference type="PANTHER" id="PTHR43229">
    <property type="entry name" value="NODULATION PROTEIN J"/>
    <property type="match status" value="1"/>
</dbReference>
<keyword evidence="3 5" id="KW-1133">Transmembrane helix</keyword>
<accession>A0ABW7HZI5</accession>
<feature type="transmembrane region" description="Helical" evidence="5">
    <location>
        <begin position="206"/>
        <end position="226"/>
    </location>
</feature>
<evidence type="ECO:0000259" key="6">
    <source>
        <dbReference type="PROSITE" id="PS51012"/>
    </source>
</evidence>
<dbReference type="InterPro" id="IPR051784">
    <property type="entry name" value="Nod_factor_ABC_transporter"/>
</dbReference>
<comment type="caution">
    <text evidence="7">The sequence shown here is derived from an EMBL/GenBank/DDBJ whole genome shotgun (WGS) entry which is preliminary data.</text>
</comment>
<dbReference type="Pfam" id="PF12698">
    <property type="entry name" value="ABC2_membrane_3"/>
    <property type="match status" value="1"/>
</dbReference>
<feature type="transmembrane region" description="Helical" evidence="5">
    <location>
        <begin position="246"/>
        <end position="264"/>
    </location>
</feature>
<keyword evidence="8" id="KW-1185">Reference proteome</keyword>
<feature type="transmembrane region" description="Helical" evidence="5">
    <location>
        <begin position="148"/>
        <end position="173"/>
    </location>
</feature>
<comment type="subcellular location">
    <subcellularLocation>
        <location evidence="1">Membrane</location>
        <topology evidence="1">Multi-pass membrane protein</topology>
    </subcellularLocation>
</comment>
<dbReference type="RefSeq" id="WP_279948830.1">
    <property type="nucleotide sequence ID" value="NZ_BAABEN010000017.1"/>
</dbReference>
<dbReference type="EMBL" id="JBIHMK010000127">
    <property type="protein sequence ID" value="MFH0251293.1"/>
    <property type="molecule type" value="Genomic_DNA"/>
</dbReference>
<evidence type="ECO:0000256" key="1">
    <source>
        <dbReference type="ARBA" id="ARBA00004141"/>
    </source>
</evidence>
<feature type="transmembrane region" description="Helical" evidence="5">
    <location>
        <begin position="34"/>
        <end position="52"/>
    </location>
</feature>
<organism evidence="7 8">
    <name type="scientific">Streptomyces chitinivorans</name>
    <dbReference type="NCBI Taxonomy" id="1257027"/>
    <lineage>
        <taxon>Bacteria</taxon>
        <taxon>Bacillati</taxon>
        <taxon>Actinomycetota</taxon>
        <taxon>Actinomycetes</taxon>
        <taxon>Kitasatosporales</taxon>
        <taxon>Streptomycetaceae</taxon>
        <taxon>Streptomyces</taxon>
    </lineage>
</organism>
<sequence>MNNAMNNPVWYAARTGLRRGWTELKQTFTSGQDVFGYVLWTILLIVPLFLAGDEALEGAGISAGAFMLPSMLGMTLAFTGVMTTAQLLAAEREDGTLLRAKAIPHGMVGHLVGKVVMVSGTALVSMALPFAVGVFMVDGVAQRGGGALLTLVWVVPLGLLATLPAGAVIGSLVTSPRTIGLLMLPVMGLVVISGIYFPLTELPEWLQLVAQVFPVYWLGLGLRAALLPDVAVAAEIGESWRYLETVGVLGAWAVAGLLLAPPVLRRMARRESGAAMAERHRKAMQRVV</sequence>
<keyword evidence="4 5" id="KW-0472">Membrane</keyword>
<evidence type="ECO:0000313" key="7">
    <source>
        <dbReference type="EMBL" id="MFH0251293.1"/>
    </source>
</evidence>
<reference evidence="7 8" key="1">
    <citation type="submission" date="2024-10" db="EMBL/GenBank/DDBJ databases">
        <authorList>
            <person name="Cho J.-C."/>
        </authorList>
    </citation>
    <scope>NUCLEOTIDE SEQUENCE [LARGE SCALE GENOMIC DNA]</scope>
    <source>
        <strain evidence="7 8">KCTC29696</strain>
    </source>
</reference>
<dbReference type="PANTHER" id="PTHR43229:SF2">
    <property type="entry name" value="NODULATION PROTEIN J"/>
    <property type="match status" value="1"/>
</dbReference>
<keyword evidence="2 5" id="KW-0812">Transmembrane</keyword>
<protein>
    <submittedName>
        <fullName evidence="7">ABC transporter permease</fullName>
    </submittedName>
</protein>
<dbReference type="PROSITE" id="PS51012">
    <property type="entry name" value="ABC_TM2"/>
    <property type="match status" value="1"/>
</dbReference>
<feature type="transmembrane region" description="Helical" evidence="5">
    <location>
        <begin position="115"/>
        <end position="136"/>
    </location>
</feature>
<evidence type="ECO:0000256" key="3">
    <source>
        <dbReference type="ARBA" id="ARBA00022989"/>
    </source>
</evidence>
<evidence type="ECO:0000256" key="2">
    <source>
        <dbReference type="ARBA" id="ARBA00022692"/>
    </source>
</evidence>
<feature type="transmembrane region" description="Helical" evidence="5">
    <location>
        <begin position="64"/>
        <end position="89"/>
    </location>
</feature>
<evidence type="ECO:0000313" key="8">
    <source>
        <dbReference type="Proteomes" id="UP001607069"/>
    </source>
</evidence>
<feature type="transmembrane region" description="Helical" evidence="5">
    <location>
        <begin position="179"/>
        <end position="199"/>
    </location>
</feature>
<dbReference type="Proteomes" id="UP001607069">
    <property type="component" value="Unassembled WGS sequence"/>
</dbReference>